<feature type="chain" id="PRO_5025410358" evidence="1">
    <location>
        <begin position="25"/>
        <end position="112"/>
    </location>
</feature>
<dbReference type="EMBL" id="CP046052">
    <property type="protein sequence ID" value="QGM46888.1"/>
    <property type="molecule type" value="Genomic_DNA"/>
</dbReference>
<reference evidence="3 4" key="1">
    <citation type="submission" date="2019-11" db="EMBL/GenBank/DDBJ databases">
        <title>The genome sequence of Methylocystis heyeri.</title>
        <authorList>
            <person name="Oshkin I.Y."/>
            <person name="Miroshnikov K."/>
            <person name="Dedysh S.N."/>
        </authorList>
    </citation>
    <scope>NUCLEOTIDE SEQUENCE [LARGE SCALE GENOMIC DNA]</scope>
    <source>
        <strain evidence="3 4">H2</strain>
    </source>
</reference>
<dbReference type="Gene3D" id="2.60.40.420">
    <property type="entry name" value="Cupredoxins - blue copper proteins"/>
    <property type="match status" value="1"/>
</dbReference>
<keyword evidence="4" id="KW-1185">Reference proteome</keyword>
<dbReference type="SUPFAM" id="SSF49503">
    <property type="entry name" value="Cupredoxins"/>
    <property type="match status" value="1"/>
</dbReference>
<dbReference type="RefSeq" id="WP_136497776.1">
    <property type="nucleotide sequence ID" value="NZ_CP046052.1"/>
</dbReference>
<evidence type="ECO:0000313" key="3">
    <source>
        <dbReference type="EMBL" id="QGM46888.1"/>
    </source>
</evidence>
<evidence type="ECO:0000313" key="4">
    <source>
        <dbReference type="Proteomes" id="UP000309061"/>
    </source>
</evidence>
<evidence type="ECO:0000259" key="2">
    <source>
        <dbReference type="Pfam" id="PF13473"/>
    </source>
</evidence>
<feature type="signal peptide" evidence="1">
    <location>
        <begin position="1"/>
        <end position="24"/>
    </location>
</feature>
<dbReference type="OrthoDB" id="7161040at2"/>
<dbReference type="AlphaFoldDB" id="A0A6B8KJV2"/>
<dbReference type="InterPro" id="IPR028096">
    <property type="entry name" value="EfeO_Cupredoxin"/>
</dbReference>
<dbReference type="InterPro" id="IPR008972">
    <property type="entry name" value="Cupredoxin"/>
</dbReference>
<gene>
    <name evidence="3" type="ORF">H2LOC_014960</name>
</gene>
<feature type="domain" description="EfeO-type cupredoxin-like" evidence="2">
    <location>
        <begin position="14"/>
        <end position="111"/>
    </location>
</feature>
<organism evidence="3 4">
    <name type="scientific">Methylocystis heyeri</name>
    <dbReference type="NCBI Taxonomy" id="391905"/>
    <lineage>
        <taxon>Bacteria</taxon>
        <taxon>Pseudomonadati</taxon>
        <taxon>Pseudomonadota</taxon>
        <taxon>Alphaproteobacteria</taxon>
        <taxon>Hyphomicrobiales</taxon>
        <taxon>Methylocystaceae</taxon>
        <taxon>Methylocystis</taxon>
    </lineage>
</organism>
<keyword evidence="1" id="KW-0732">Signal</keyword>
<accession>A0A6B8KJV2</accession>
<evidence type="ECO:0000256" key="1">
    <source>
        <dbReference type="SAM" id="SignalP"/>
    </source>
</evidence>
<dbReference type="Pfam" id="PF13473">
    <property type="entry name" value="Cupredoxin_1"/>
    <property type="match status" value="1"/>
</dbReference>
<proteinExistence type="predicted"/>
<dbReference type="Proteomes" id="UP000309061">
    <property type="component" value="Chromosome"/>
</dbReference>
<dbReference type="KEGG" id="mhey:H2LOC_014960"/>
<name>A0A6B8KJV2_9HYPH</name>
<sequence length="112" mass="12060">MSYLAKIYLIGAGLASMAFGSALAQEASLSVSIKDHRFSPAEIHAPANTPIVLTVKNLDPTPEEFESKPLRVEKVIAGGAATAIRIRPLGPGKYRFFGDYHEDTAEGFLIVE</sequence>
<protein>
    <submittedName>
        <fullName evidence="3">Cupredoxin domain-containing protein</fullName>
    </submittedName>
</protein>